<dbReference type="InterPro" id="IPR000595">
    <property type="entry name" value="cNMP-bd_dom"/>
</dbReference>
<organism evidence="2 3">
    <name type="scientific">Candidatus Lambdaproteobacteria bacterium RIFOXYD2_FULL_50_16</name>
    <dbReference type="NCBI Taxonomy" id="1817772"/>
    <lineage>
        <taxon>Bacteria</taxon>
        <taxon>Pseudomonadati</taxon>
        <taxon>Pseudomonadota</taxon>
        <taxon>Candidatus Lambdaproteobacteria</taxon>
    </lineage>
</organism>
<dbReference type="Gene3D" id="2.60.120.10">
    <property type="entry name" value="Jelly Rolls"/>
    <property type="match status" value="1"/>
</dbReference>
<name>A0A1F6GFL4_9PROT</name>
<gene>
    <name evidence="2" type="ORF">A2527_00035</name>
</gene>
<dbReference type="InterPro" id="IPR014710">
    <property type="entry name" value="RmlC-like_jellyroll"/>
</dbReference>
<dbReference type="InterPro" id="IPR050397">
    <property type="entry name" value="Env_Response_Regulators"/>
</dbReference>
<dbReference type="AlphaFoldDB" id="A0A1F6GFL4"/>
<evidence type="ECO:0000259" key="1">
    <source>
        <dbReference type="PROSITE" id="PS50042"/>
    </source>
</evidence>
<reference evidence="2 3" key="1">
    <citation type="journal article" date="2016" name="Nat. Commun.">
        <title>Thousands of microbial genomes shed light on interconnected biogeochemical processes in an aquifer system.</title>
        <authorList>
            <person name="Anantharaman K."/>
            <person name="Brown C.T."/>
            <person name="Hug L.A."/>
            <person name="Sharon I."/>
            <person name="Castelle C.J."/>
            <person name="Probst A.J."/>
            <person name="Thomas B.C."/>
            <person name="Singh A."/>
            <person name="Wilkins M.J."/>
            <person name="Karaoz U."/>
            <person name="Brodie E.L."/>
            <person name="Williams K.H."/>
            <person name="Hubbard S.S."/>
            <person name="Banfield J.F."/>
        </authorList>
    </citation>
    <scope>NUCLEOTIDE SEQUENCE [LARGE SCALE GENOMIC DNA]</scope>
</reference>
<evidence type="ECO:0000313" key="3">
    <source>
        <dbReference type="Proteomes" id="UP000178449"/>
    </source>
</evidence>
<proteinExistence type="predicted"/>
<dbReference type="PROSITE" id="PS00889">
    <property type="entry name" value="CNMP_BINDING_2"/>
    <property type="match status" value="1"/>
</dbReference>
<protein>
    <recommendedName>
        <fullName evidence="1">Cyclic nucleotide-binding domain-containing protein</fullName>
    </recommendedName>
</protein>
<dbReference type="STRING" id="1817772.A2527_00035"/>
<comment type="caution">
    <text evidence="2">The sequence shown here is derived from an EMBL/GenBank/DDBJ whole genome shotgun (WGS) entry which is preliminary data.</text>
</comment>
<feature type="domain" description="Cyclic nucleotide-binding" evidence="1">
    <location>
        <begin position="37"/>
        <end position="157"/>
    </location>
</feature>
<dbReference type="PANTHER" id="PTHR24567:SF68">
    <property type="entry name" value="DNA-BINDING TRANSCRIPTIONAL DUAL REGULATOR CRP"/>
    <property type="match status" value="1"/>
</dbReference>
<dbReference type="InterPro" id="IPR018490">
    <property type="entry name" value="cNMP-bd_dom_sf"/>
</dbReference>
<dbReference type="Pfam" id="PF00027">
    <property type="entry name" value="cNMP_binding"/>
    <property type="match status" value="1"/>
</dbReference>
<dbReference type="PROSITE" id="PS50042">
    <property type="entry name" value="CNMP_BINDING_3"/>
    <property type="match status" value="1"/>
</dbReference>
<dbReference type="EMBL" id="MFNE01000007">
    <property type="protein sequence ID" value="OGG96904.1"/>
    <property type="molecule type" value="Genomic_DNA"/>
</dbReference>
<accession>A0A1F6GFL4</accession>
<sequence length="178" mass="19415">MSQSKKQVFSAFWDNIFQAEEDPRKKDVRAVLGQVPMFSELSRNELRKLAAIIHERRYSQGEALFAMGTPGAAMFIVRAGLVNIVIPKDDGNDLTLAALGPGSFLGELALLDDSPRSASAIAAEDTMAMAFFRSDLNRLIETDAQIGSKILKSLALIIGKRLKATNEQLFSSNAKKNG</sequence>
<dbReference type="PANTHER" id="PTHR24567">
    <property type="entry name" value="CRP FAMILY TRANSCRIPTIONAL REGULATORY PROTEIN"/>
    <property type="match status" value="1"/>
</dbReference>
<dbReference type="CDD" id="cd00038">
    <property type="entry name" value="CAP_ED"/>
    <property type="match status" value="1"/>
</dbReference>
<dbReference type="GO" id="GO:0003700">
    <property type="term" value="F:DNA-binding transcription factor activity"/>
    <property type="evidence" value="ECO:0007669"/>
    <property type="project" value="TreeGrafter"/>
</dbReference>
<evidence type="ECO:0000313" key="2">
    <source>
        <dbReference type="EMBL" id="OGG96904.1"/>
    </source>
</evidence>
<dbReference type="SMART" id="SM00100">
    <property type="entry name" value="cNMP"/>
    <property type="match status" value="1"/>
</dbReference>
<dbReference type="GO" id="GO:0005829">
    <property type="term" value="C:cytosol"/>
    <property type="evidence" value="ECO:0007669"/>
    <property type="project" value="TreeGrafter"/>
</dbReference>
<dbReference type="InterPro" id="IPR018488">
    <property type="entry name" value="cNMP-bd_CS"/>
</dbReference>
<dbReference type="SUPFAM" id="SSF51206">
    <property type="entry name" value="cAMP-binding domain-like"/>
    <property type="match status" value="1"/>
</dbReference>
<dbReference type="Proteomes" id="UP000178449">
    <property type="component" value="Unassembled WGS sequence"/>
</dbReference>